<organism evidence="1 2">
    <name type="scientific">Phytophthora aleatoria</name>
    <dbReference type="NCBI Taxonomy" id="2496075"/>
    <lineage>
        <taxon>Eukaryota</taxon>
        <taxon>Sar</taxon>
        <taxon>Stramenopiles</taxon>
        <taxon>Oomycota</taxon>
        <taxon>Peronosporomycetes</taxon>
        <taxon>Peronosporales</taxon>
        <taxon>Peronosporaceae</taxon>
        <taxon>Phytophthora</taxon>
    </lineage>
</organism>
<name>A0A8J5I401_9STRA</name>
<evidence type="ECO:0000313" key="1">
    <source>
        <dbReference type="EMBL" id="KAG6945068.1"/>
    </source>
</evidence>
<sequence>MAQQLLLLLPEDVLDGPPARLLGPEYAEIVDDSVAERVGARVLLANPPDDEEAEQAAEVSEWASRSRVNLCRVWAGELTPAAPGRLLRPPVFALVDDRPIYGEASSRSSGQLSLARVQGIQELLHRTLLQEERTLRAGRLMASIAAGVEPPATPDAHPATQQHYRLDGEAQRSLSELVRRTHLSPEYTIRLWLGQTLTDNRPNKALNSDHLEWLLMGYELQDLVLETIRSGVQHAFRPGLCLTGGVADKDNHKSALAMENALLRSIREGQDSGASLVLDADHDLSFPRGSSVNDASDPDDLLPLTYEHVGEHARRIESIKSNKSRVRVKLKRGDVKTAFRHLHGHPRVCARFAGFLRRQGAVVINLGLPFGWTGSPVHYGAFGGAITFLVRRESPSTLVHSYQDTEPLFCYTWVDDHVLVEKDRADRLELCEVALRLAMLAVLGPRSINESKFTPWATSCRALGLDRDTTR</sequence>
<reference evidence="1" key="1">
    <citation type="submission" date="2021-01" db="EMBL/GenBank/DDBJ databases">
        <title>Phytophthora aleatoria, a newly-described species from Pinus radiata is distinct from Phytophthora cactorum isolates based on comparative genomics.</title>
        <authorList>
            <person name="Mcdougal R."/>
            <person name="Panda P."/>
            <person name="Williams N."/>
            <person name="Studholme D.J."/>
        </authorList>
    </citation>
    <scope>NUCLEOTIDE SEQUENCE</scope>
    <source>
        <strain evidence="1">NZFS 4037</strain>
    </source>
</reference>
<protein>
    <submittedName>
        <fullName evidence="1">Uncharacterized protein</fullName>
    </submittedName>
</protein>
<accession>A0A8J5I401</accession>
<dbReference type="Proteomes" id="UP000709295">
    <property type="component" value="Unassembled WGS sequence"/>
</dbReference>
<dbReference type="AlphaFoldDB" id="A0A8J5I401"/>
<evidence type="ECO:0000313" key="2">
    <source>
        <dbReference type="Proteomes" id="UP000709295"/>
    </source>
</evidence>
<gene>
    <name evidence="1" type="ORF">JG688_00016755</name>
</gene>
<dbReference type="EMBL" id="JAENGY010002199">
    <property type="protein sequence ID" value="KAG6945068.1"/>
    <property type="molecule type" value="Genomic_DNA"/>
</dbReference>
<keyword evidence="2" id="KW-1185">Reference proteome</keyword>
<proteinExistence type="predicted"/>
<comment type="caution">
    <text evidence="1">The sequence shown here is derived from an EMBL/GenBank/DDBJ whole genome shotgun (WGS) entry which is preliminary data.</text>
</comment>